<dbReference type="Proteomes" id="UP000424673">
    <property type="component" value="Plasmid unnamed1"/>
</dbReference>
<evidence type="ECO:0000313" key="3">
    <source>
        <dbReference type="Proteomes" id="UP000424673"/>
    </source>
</evidence>
<evidence type="ECO:0000256" key="1">
    <source>
        <dbReference type="SAM" id="SignalP"/>
    </source>
</evidence>
<dbReference type="SUPFAM" id="SSF48695">
    <property type="entry name" value="Multiheme cytochromes"/>
    <property type="match status" value="1"/>
</dbReference>
<evidence type="ECO:0000313" key="2">
    <source>
        <dbReference type="EMBL" id="QGM95837.1"/>
    </source>
</evidence>
<keyword evidence="3" id="KW-1185">Reference proteome</keyword>
<organism evidence="2 3">
    <name type="scientific">Methylocystis rosea</name>
    <dbReference type="NCBI Taxonomy" id="173366"/>
    <lineage>
        <taxon>Bacteria</taxon>
        <taxon>Pseudomonadati</taxon>
        <taxon>Pseudomonadota</taxon>
        <taxon>Alphaproteobacteria</taxon>
        <taxon>Hyphomicrobiales</taxon>
        <taxon>Methylocystaceae</taxon>
        <taxon>Methylocystis</taxon>
    </lineage>
</organism>
<gene>
    <name evidence="2" type="ORF">F7D13_17240</name>
</gene>
<sequence>MNNRLLSAILFGLVIVAAALSAFHAHVTGNAERLQRFVSPGKLSAAHAFLEQECATCHTPMHGVEATKCIVCHANNEPLLKRQPTAFHANIGSCAGCHLEHRGVSIRPVAMDHIALARIGLDALSASAPDTESRLEAERIRHWLRDRPGGLSQLDRTLHCRTCHATKDRHAGLFGADCSQCHLTTQWTISGYRHPSASSRDCAQCHQAPPSHYMEHFRMVSQRVTGEGQAQVNECYLCHQTTTWNDIKQVGWYKHH</sequence>
<name>A0ABX6ENC2_9HYPH</name>
<geneLocation type="plasmid" evidence="2 3">
    <name>unnamed1</name>
</geneLocation>
<protein>
    <submittedName>
        <fullName evidence="2">Cytochrome c3 family protein</fullName>
    </submittedName>
</protein>
<dbReference type="Gene3D" id="3.90.10.10">
    <property type="entry name" value="Cytochrome C3"/>
    <property type="match status" value="1"/>
</dbReference>
<dbReference type="EMBL" id="CP044329">
    <property type="protein sequence ID" value="QGM95837.1"/>
    <property type="molecule type" value="Genomic_DNA"/>
</dbReference>
<proteinExistence type="predicted"/>
<keyword evidence="1" id="KW-0732">Signal</keyword>
<keyword evidence="2" id="KW-0614">Plasmid</keyword>
<feature type="signal peptide" evidence="1">
    <location>
        <begin position="1"/>
        <end position="27"/>
    </location>
</feature>
<dbReference type="CDD" id="cd08168">
    <property type="entry name" value="Cytochrom_C3"/>
    <property type="match status" value="1"/>
</dbReference>
<feature type="chain" id="PRO_5045423009" evidence="1">
    <location>
        <begin position="28"/>
        <end position="256"/>
    </location>
</feature>
<reference evidence="2 3" key="1">
    <citation type="journal article" date="2021" name="AMB Express">
        <title>Isolation and characterisation of Methylocystis spp. for poly-3-hydroxybutyrate production using waste methane feedstocks.</title>
        <authorList>
            <person name="Rumah B.L."/>
            <person name="Stead C.E."/>
            <person name="Claxton Stevens B.H."/>
            <person name="Minton N.P."/>
            <person name="Grosse-Honebrink A."/>
            <person name="Zhang Y."/>
        </authorList>
    </citation>
    <scope>NUCLEOTIDE SEQUENCE [LARGE SCALE GENOMIC DNA]</scope>
    <source>
        <strain evidence="2 3">BRCS1</strain>
    </source>
</reference>
<accession>A0ABX6ENC2</accession>
<dbReference type="InterPro" id="IPR036280">
    <property type="entry name" value="Multihaem_cyt_sf"/>
</dbReference>